<dbReference type="Proteomes" id="UP000177905">
    <property type="component" value="Unassembled WGS sequence"/>
</dbReference>
<gene>
    <name evidence="1" type="ORF">A2290_00765</name>
</gene>
<name>A0A1F4S187_UNCSA</name>
<reference evidence="1 2" key="1">
    <citation type="journal article" date="2016" name="Nat. Commun.">
        <title>Thousands of microbial genomes shed light on interconnected biogeochemical processes in an aquifer system.</title>
        <authorList>
            <person name="Anantharaman K."/>
            <person name="Brown C.T."/>
            <person name="Hug L.A."/>
            <person name="Sharon I."/>
            <person name="Castelle C.J."/>
            <person name="Probst A.J."/>
            <person name="Thomas B.C."/>
            <person name="Singh A."/>
            <person name="Wilkins M.J."/>
            <person name="Karaoz U."/>
            <person name="Brodie E.L."/>
            <person name="Williams K.H."/>
            <person name="Hubbard S.S."/>
            <person name="Banfield J.F."/>
        </authorList>
    </citation>
    <scope>NUCLEOTIDE SEQUENCE [LARGE SCALE GENOMIC DNA]</scope>
</reference>
<evidence type="ECO:0000313" key="2">
    <source>
        <dbReference type="Proteomes" id="UP000177905"/>
    </source>
</evidence>
<dbReference type="AlphaFoldDB" id="A0A1F4S187"/>
<evidence type="ECO:0000313" key="1">
    <source>
        <dbReference type="EMBL" id="OGC14192.1"/>
    </source>
</evidence>
<sequence length="185" mass="21179">MSVIIGTPFIRYLKVGDSFPRRISCNGGNTRYDVAYKSGIFYAYRNLDNALQPPVYISAFDAKQFGRFLYLVFYSKPVIISNDDFLEIRDKWLFDIERLVSRELVSDLSLLYKNTAVWPVHKGVLSFSFVGETEGIPGLEFSKVWGKFSITSGFSDESAMNLLLNVLKRIEHFADYLAKNEISIK</sequence>
<organism evidence="1 2">
    <name type="scientific">candidate division WOR-1 bacterium RIFOXYB2_FULL_36_35</name>
    <dbReference type="NCBI Taxonomy" id="1802578"/>
    <lineage>
        <taxon>Bacteria</taxon>
        <taxon>Bacillati</taxon>
        <taxon>Saganbacteria</taxon>
    </lineage>
</organism>
<accession>A0A1F4S187</accession>
<proteinExistence type="predicted"/>
<dbReference type="EMBL" id="MEUA01000040">
    <property type="protein sequence ID" value="OGC14192.1"/>
    <property type="molecule type" value="Genomic_DNA"/>
</dbReference>
<comment type="caution">
    <text evidence="1">The sequence shown here is derived from an EMBL/GenBank/DDBJ whole genome shotgun (WGS) entry which is preliminary data.</text>
</comment>
<protein>
    <submittedName>
        <fullName evidence="1">Uncharacterized protein</fullName>
    </submittedName>
</protein>